<organism evidence="2 3">
    <name type="scientific">Thelephora terrestris</name>
    <dbReference type="NCBI Taxonomy" id="56493"/>
    <lineage>
        <taxon>Eukaryota</taxon>
        <taxon>Fungi</taxon>
        <taxon>Dikarya</taxon>
        <taxon>Basidiomycota</taxon>
        <taxon>Agaricomycotina</taxon>
        <taxon>Agaricomycetes</taxon>
        <taxon>Thelephorales</taxon>
        <taxon>Thelephoraceae</taxon>
        <taxon>Thelephora</taxon>
    </lineage>
</organism>
<keyword evidence="3" id="KW-1185">Reference proteome</keyword>
<dbReference type="EMBL" id="WIUZ02000015">
    <property type="protein sequence ID" value="KAF9780931.1"/>
    <property type="molecule type" value="Genomic_DNA"/>
</dbReference>
<reference evidence="2" key="2">
    <citation type="submission" date="2020-11" db="EMBL/GenBank/DDBJ databases">
        <authorList>
            <consortium name="DOE Joint Genome Institute"/>
            <person name="Kuo A."/>
            <person name="Miyauchi S."/>
            <person name="Kiss E."/>
            <person name="Drula E."/>
            <person name="Kohler A."/>
            <person name="Sanchez-Garcia M."/>
            <person name="Andreopoulos B."/>
            <person name="Barry K.W."/>
            <person name="Bonito G."/>
            <person name="Buee M."/>
            <person name="Carver A."/>
            <person name="Chen C."/>
            <person name="Cichocki N."/>
            <person name="Clum A."/>
            <person name="Culley D."/>
            <person name="Crous P.W."/>
            <person name="Fauchery L."/>
            <person name="Girlanda M."/>
            <person name="Hayes R."/>
            <person name="Keri Z."/>
            <person name="Labutti K."/>
            <person name="Lipzen A."/>
            <person name="Lombard V."/>
            <person name="Magnuson J."/>
            <person name="Maillard F."/>
            <person name="Morin E."/>
            <person name="Murat C."/>
            <person name="Nolan M."/>
            <person name="Ohm R."/>
            <person name="Pangilinan J."/>
            <person name="Pereira M."/>
            <person name="Perotto S."/>
            <person name="Peter M."/>
            <person name="Riley R."/>
            <person name="Sitrit Y."/>
            <person name="Stielow B."/>
            <person name="Szollosi G."/>
            <person name="Zifcakova L."/>
            <person name="Stursova M."/>
            <person name="Spatafora J.W."/>
            <person name="Tedersoo L."/>
            <person name="Vaario L.-M."/>
            <person name="Yamada A."/>
            <person name="Yan M."/>
            <person name="Wang P."/>
            <person name="Xu J."/>
            <person name="Bruns T."/>
            <person name="Baldrian P."/>
            <person name="Vilgalys R."/>
            <person name="Henrissat B."/>
            <person name="Grigoriev I.V."/>
            <person name="Hibbett D."/>
            <person name="Nagy L.G."/>
            <person name="Martin F.M."/>
        </authorList>
    </citation>
    <scope>NUCLEOTIDE SEQUENCE</scope>
    <source>
        <strain evidence="2">UH-Tt-Lm1</strain>
    </source>
</reference>
<name>A0A9P6H7I1_9AGAM</name>
<dbReference type="AlphaFoldDB" id="A0A9P6H7I1"/>
<comment type="caution">
    <text evidence="2">The sequence shown here is derived from an EMBL/GenBank/DDBJ whole genome shotgun (WGS) entry which is preliminary data.</text>
</comment>
<proteinExistence type="predicted"/>
<sequence length="848" mass="95807">MPPQVLTWESGTRGPYPGRWLVYRNKLTRSPRLIQTPGSENIQPTISARGEVRPWDWCHDAMYFDPTLPWLAFIPTWDPARYENSANKQSWIFPDRSDDPASFRPSSRGGFTASLGIIEHAGNWLPRIKSLADELKRRHGFPHSLPDIPDVNKLALRRDTSDEVLANLWTFRRPILSLLGYIHYYLTDQYLSVGRSARDCPALQNEDVLKFICNHLFTGQGFRGVLIETKRFCEQWERDPRSCEPILRLFNPKLSSPIPLVVHQPPSCGFVQVPQLNEIFSQKVSKASLGGQTAYMMKDCAARSGFICNSKIKARAQAHYHSVTLQSELDGVNLILFFFDKPLTNEDEDEDEDDSYLADLEAADFGDFQPQKLRRIYDALFFFDSGKKLEKLLATQKAVPGGRPTILDFPMSRTGEDKCIPFEIKLNHLIPDLKRGPDGLGETEATPQKKTRPLYPVTSASSSTVAVVAPPPPPTTLPSYSPSLEWIKMQSLLAPSGIPLDLTAPDIIKAKPEEITQSLSRYIQSIHYSPGLCSAWVAESSLARQTFGHLTPIQGLESLSTQQSFIRGLKISLPWKTELILLSYVEQTPGISGEGLLRFSLLHGMPVLVFWNRELGKEWADAYANNHPKCDQFHEVLSPCPLGEKLTTAQMCEQWKNRIQYIFHRQDGIRLIFYGGYLSRLALQIMGSSYFQDVLQGPSHLYLAHKRHIPIDIDGEWDSYDSEIHAKPENDTVLQDVIGSTTSDGLSLWPPLNIFLNSDQWTGIWSDQNEAWFTRMWSMVNEGTLKPQPWGQRQGGGKLGACLRGQWPSERKAAAVRRAGEHLLRRLRSDGMHQFDATPVSTLGTLKL</sequence>
<accession>A0A9P6H7I1</accession>
<gene>
    <name evidence="2" type="ORF">BJ322DRAFT_1112317</name>
</gene>
<feature type="region of interest" description="Disordered" evidence="1">
    <location>
        <begin position="435"/>
        <end position="455"/>
    </location>
</feature>
<protein>
    <submittedName>
        <fullName evidence="2">Uncharacterized protein</fullName>
    </submittedName>
</protein>
<evidence type="ECO:0000313" key="3">
    <source>
        <dbReference type="Proteomes" id="UP000736335"/>
    </source>
</evidence>
<dbReference type="Proteomes" id="UP000736335">
    <property type="component" value="Unassembled WGS sequence"/>
</dbReference>
<evidence type="ECO:0000256" key="1">
    <source>
        <dbReference type="SAM" id="MobiDB-lite"/>
    </source>
</evidence>
<reference evidence="2" key="1">
    <citation type="journal article" date="2020" name="Nat. Commun.">
        <title>Large-scale genome sequencing of mycorrhizal fungi provides insights into the early evolution of symbiotic traits.</title>
        <authorList>
            <person name="Miyauchi S."/>
            <person name="Kiss E."/>
            <person name="Kuo A."/>
            <person name="Drula E."/>
            <person name="Kohler A."/>
            <person name="Sanchez-Garcia M."/>
            <person name="Morin E."/>
            <person name="Andreopoulos B."/>
            <person name="Barry K.W."/>
            <person name="Bonito G."/>
            <person name="Buee M."/>
            <person name="Carver A."/>
            <person name="Chen C."/>
            <person name="Cichocki N."/>
            <person name="Clum A."/>
            <person name="Culley D."/>
            <person name="Crous P.W."/>
            <person name="Fauchery L."/>
            <person name="Girlanda M."/>
            <person name="Hayes R.D."/>
            <person name="Keri Z."/>
            <person name="LaButti K."/>
            <person name="Lipzen A."/>
            <person name="Lombard V."/>
            <person name="Magnuson J."/>
            <person name="Maillard F."/>
            <person name="Murat C."/>
            <person name="Nolan M."/>
            <person name="Ohm R.A."/>
            <person name="Pangilinan J."/>
            <person name="Pereira M.F."/>
            <person name="Perotto S."/>
            <person name="Peter M."/>
            <person name="Pfister S."/>
            <person name="Riley R."/>
            <person name="Sitrit Y."/>
            <person name="Stielow J.B."/>
            <person name="Szollosi G."/>
            <person name="Zifcakova L."/>
            <person name="Stursova M."/>
            <person name="Spatafora J.W."/>
            <person name="Tedersoo L."/>
            <person name="Vaario L.M."/>
            <person name="Yamada A."/>
            <person name="Yan M."/>
            <person name="Wang P."/>
            <person name="Xu J."/>
            <person name="Bruns T."/>
            <person name="Baldrian P."/>
            <person name="Vilgalys R."/>
            <person name="Dunand C."/>
            <person name="Henrissat B."/>
            <person name="Grigoriev I.V."/>
            <person name="Hibbett D."/>
            <person name="Nagy L.G."/>
            <person name="Martin F.M."/>
        </authorList>
    </citation>
    <scope>NUCLEOTIDE SEQUENCE</scope>
    <source>
        <strain evidence="2">UH-Tt-Lm1</strain>
    </source>
</reference>
<evidence type="ECO:0000313" key="2">
    <source>
        <dbReference type="EMBL" id="KAF9780931.1"/>
    </source>
</evidence>